<dbReference type="RefSeq" id="XP_025341304.1">
    <property type="nucleotide sequence ID" value="XM_025485839.1"/>
</dbReference>
<dbReference type="Pfam" id="PF26021">
    <property type="entry name" value="Ferritin_C144_05"/>
    <property type="match status" value="1"/>
</dbReference>
<dbReference type="GO" id="GO:0016787">
    <property type="term" value="F:hydrolase activity"/>
    <property type="evidence" value="ECO:0007669"/>
    <property type="project" value="UniProtKB-KW"/>
</dbReference>
<dbReference type="PANTHER" id="PTHR45865:SF1">
    <property type="entry name" value="E3 UBIQUITIN-PROTEIN LIGASE SHPRH"/>
    <property type="match status" value="1"/>
</dbReference>
<evidence type="ECO:0000259" key="10">
    <source>
        <dbReference type="PROSITE" id="PS51194"/>
    </source>
</evidence>
<dbReference type="Pfam" id="PF00271">
    <property type="entry name" value="Helicase_C"/>
    <property type="match status" value="1"/>
</dbReference>
<dbReference type="Gene3D" id="3.30.40.10">
    <property type="entry name" value="Zinc/RING finger domain, C3HC4 (zinc finger)"/>
    <property type="match status" value="1"/>
</dbReference>
<dbReference type="Gene3D" id="3.40.50.10810">
    <property type="entry name" value="Tandem AAA-ATPase domain"/>
    <property type="match status" value="1"/>
</dbReference>
<keyword evidence="2" id="KW-0547">Nucleotide-binding</keyword>
<dbReference type="InterPro" id="IPR038718">
    <property type="entry name" value="SNF2-like_sf"/>
</dbReference>
<dbReference type="InterPro" id="IPR001650">
    <property type="entry name" value="Helicase_C-like"/>
</dbReference>
<keyword evidence="12" id="KW-1185">Reference proteome</keyword>
<evidence type="ECO:0000256" key="1">
    <source>
        <dbReference type="ARBA" id="ARBA00022723"/>
    </source>
</evidence>
<evidence type="ECO:0000313" key="12">
    <source>
        <dbReference type="Proteomes" id="UP000244309"/>
    </source>
</evidence>
<feature type="region of interest" description="Disordered" evidence="8">
    <location>
        <begin position="1629"/>
        <end position="1654"/>
    </location>
</feature>
<dbReference type="InterPro" id="IPR052583">
    <property type="entry name" value="ATP-helicase/E3_Ub-Ligase"/>
</dbReference>
<dbReference type="EMBL" id="PKFO01000003">
    <property type="protein sequence ID" value="PVH20364.1"/>
    <property type="molecule type" value="Genomic_DNA"/>
</dbReference>
<dbReference type="CDD" id="cd18793">
    <property type="entry name" value="SF2_C_SNF"/>
    <property type="match status" value="1"/>
</dbReference>
<feature type="domain" description="Helicase C-terminal" evidence="10">
    <location>
        <begin position="1473"/>
        <end position="1644"/>
    </location>
</feature>
<dbReference type="STRING" id="45357.A0A2V1ARK0"/>
<protein>
    <recommendedName>
        <fullName evidence="13">RING-type domain-containing protein</fullName>
    </recommendedName>
</protein>
<evidence type="ECO:0008006" key="13">
    <source>
        <dbReference type="Google" id="ProtNLM"/>
    </source>
</evidence>
<dbReference type="PANTHER" id="PTHR45865">
    <property type="entry name" value="E3 UBIQUITIN-PROTEIN LIGASE SHPRH FAMILY MEMBER"/>
    <property type="match status" value="1"/>
</dbReference>
<dbReference type="Pfam" id="PF13639">
    <property type="entry name" value="zf-RING_2"/>
    <property type="match status" value="1"/>
</dbReference>
<evidence type="ECO:0000256" key="7">
    <source>
        <dbReference type="PROSITE-ProRule" id="PRU00175"/>
    </source>
</evidence>
<dbReference type="GO" id="GO:0005524">
    <property type="term" value="F:ATP binding"/>
    <property type="evidence" value="ECO:0007669"/>
    <property type="project" value="InterPro"/>
</dbReference>
<dbReference type="PROSITE" id="PS51194">
    <property type="entry name" value="HELICASE_CTER"/>
    <property type="match status" value="1"/>
</dbReference>
<dbReference type="SUPFAM" id="SSF52540">
    <property type="entry name" value="P-loop containing nucleoside triphosphate hydrolases"/>
    <property type="match status" value="2"/>
</dbReference>
<organism evidence="11 12">
    <name type="scientific">Candidozyma haemuli</name>
    <dbReference type="NCBI Taxonomy" id="45357"/>
    <lineage>
        <taxon>Eukaryota</taxon>
        <taxon>Fungi</taxon>
        <taxon>Dikarya</taxon>
        <taxon>Ascomycota</taxon>
        <taxon>Saccharomycotina</taxon>
        <taxon>Pichiomycetes</taxon>
        <taxon>Metschnikowiaceae</taxon>
        <taxon>Candidozyma</taxon>
    </lineage>
</organism>
<dbReference type="SMART" id="SM00487">
    <property type="entry name" value="DEXDc"/>
    <property type="match status" value="1"/>
</dbReference>
<evidence type="ECO:0000256" key="4">
    <source>
        <dbReference type="ARBA" id="ARBA00022801"/>
    </source>
</evidence>
<dbReference type="InterPro" id="IPR017907">
    <property type="entry name" value="Znf_RING_CS"/>
</dbReference>
<dbReference type="PROSITE" id="PS00518">
    <property type="entry name" value="ZF_RING_1"/>
    <property type="match status" value="1"/>
</dbReference>
<evidence type="ECO:0000256" key="5">
    <source>
        <dbReference type="ARBA" id="ARBA00022833"/>
    </source>
</evidence>
<name>A0A2V1ARK0_9ASCO</name>
<evidence type="ECO:0000256" key="2">
    <source>
        <dbReference type="ARBA" id="ARBA00022741"/>
    </source>
</evidence>
<dbReference type="InterPro" id="IPR059033">
    <property type="entry name" value="C144_05_dom"/>
</dbReference>
<dbReference type="GO" id="GO:0006974">
    <property type="term" value="P:DNA damage response"/>
    <property type="evidence" value="ECO:0007669"/>
    <property type="project" value="TreeGrafter"/>
</dbReference>
<dbReference type="GO" id="GO:0061630">
    <property type="term" value="F:ubiquitin protein ligase activity"/>
    <property type="evidence" value="ECO:0007669"/>
    <property type="project" value="TreeGrafter"/>
</dbReference>
<accession>A0A2V1ARK0</accession>
<keyword evidence="3 7" id="KW-0863">Zinc-finger</keyword>
<dbReference type="InterPro" id="IPR000330">
    <property type="entry name" value="SNF2_N"/>
</dbReference>
<sequence length="1701" mass="194188">MSEPEVTDVASEILEFDLGLILNYAASEAEVQQRQKKPKNEPNSEIPWMPVIQRQVRMREASPVTLSQETLSKHLGRGIISQESGMFTFTTEAFDIKAGTPDPSLLSYQSKQKSVLRKGTLVSFNIVNESERTVVFNELRFINNRLKKCRSHFRLSRLQLSIELDTVTNSLNILLAYTVELEPSFHRYFSSDVSSQLVSILRPNMIAYPTDTDPFYQSYESMPTDAHLFYKVITDNTSRMPSVTSKMSHPQLFTDLLPFQRKTVKWLLEKESMVYDEETRSSKYVPLLSDELVVALQSYPDVDHEKLDQGIYPVINKLCYGWNRVLLKNDICWVNELTGNVLTRDAMVEFLLKSYEDVNKEPIPARGLLSEEMGLGKTIEVIDLVLLNPRPRQEVGQEIRLQLQKEGDIRTVIKAKTTLITAPQTIIHQWYNEISRFSPGLSVTIYRGLGKYPELANLPRYIGEYLRRFDIVLLNYANMSSEADYANYTSRHMITRGGKKRSSSEVKEEEASSSTTDPLSAESYKAEFAFADREKVQSDALVSQKRYERAVMEEMAAKVRKQDMSKIPHTEYYESPLMSSQWWRVIMDEVQMVSSVASNAFSTASLIPRFHSWGVSGTPARSVAVLQFLRFPPFNYEISKYCWKRVTQFPESNVDFVKVWSGLALRHTKAMVDEDIKLPPQRRILLTIPLTKVEQDKYTQMYESCLASIGIYLDKNQVPSRTELSQSDCVHLRSWLVKLRQLCGNLQIGNLPIFKGKKSKFLLQGLPEMKTLGSVLDDMMSSVLAEINEGERAVISRLLDIAQLLEYVLLPEKVVESLDSGLHEASKLIYQIETRLHSDITELNGHKTFLKRYDVLSTKQLATVSDDEDDDVEIEDDKTVIKKEEPAVANDAEVHEAISKFQKLKESTTADRVRLRSLKMLQHKCYFLLASAHFQLYDEEYQKKISEKKCEFDSLSTLESNTIGVKLLKSDEINHLRLHSGSNGDKGYQIPNYLDGFKTPEDLSLQEQKVERHKHLESKFYELAEQSRKDILKHSIKDVHEVTLKRISNKPTVDKSKMINDGETTFPKTSRKLMKGIPRIDIDEWQELVGTTKVKQIMTQIGNVVNELNKQAEVITEFVDQLVQLLCNPLLSDEKSPDGEEYEKSLEDQDRAACLMVVISQLLMDRSNTILEKKTRSTEVKKKQERDLKEEARRVTDKAFLRVLQKSRTDCKPKSDLSLEELLQDVRLLEHEMGEARSVQGETFHEVAEALRSIFENEKNCQELLQKEMSSSYNAVFNARVEYFKQLQQISDSVQGKTYCTEQDNLEPSKVNSEVASHLMLFTAAQRKLTRAVSRFRYLSTLIPKEELAIKEEDGDNESNDCVICQSQIVVGSLTPCGHKFCKACLEEWLKSRSSCPICKTYTTRDTVHHFTHYSSDLKAKSVENGTHDAASHKDGAESAAVHQVYRQLDDETLRRISQIKLQNSYGSKVDLIVKQALYLRSEDPEAQIVIFSQWQDLLVILAFALDMAGITYVSAKGSHVAQYKNKKEDPVEEFKRKDDIKTCFLLNAQAQASGLTLINAAHIFLCEPLVNTPVELQAISRIHRIGQTKVTTVWMFGIENSVEENIVALGTRNRLEYLKANAKEAKKKKTKRRKLDTTMEEQEDSKDAPLADDELKTAESYALSLGLTSEKSTGRVFSGISESVSDSDLQQVYFGDLKQT</sequence>
<dbReference type="GO" id="GO:0008270">
    <property type="term" value="F:zinc ion binding"/>
    <property type="evidence" value="ECO:0007669"/>
    <property type="project" value="UniProtKB-KW"/>
</dbReference>
<evidence type="ECO:0000256" key="3">
    <source>
        <dbReference type="ARBA" id="ARBA00022771"/>
    </source>
</evidence>
<gene>
    <name evidence="11" type="ORF">CXQ85_002151</name>
</gene>
<dbReference type="InterPro" id="IPR027417">
    <property type="entry name" value="P-loop_NTPase"/>
</dbReference>
<dbReference type="InterPro" id="IPR049730">
    <property type="entry name" value="SNF2/RAD54-like_C"/>
</dbReference>
<reference evidence="11 12" key="1">
    <citation type="submission" date="2017-12" db="EMBL/GenBank/DDBJ databases">
        <title>Genome Sequence of a Multidrug-Resistant Candida haemulonii Isolate from a Patient with Chronic Leg Ulcers in Israel.</title>
        <authorList>
            <person name="Chow N.A."/>
            <person name="Gade L."/>
            <person name="Batra D."/>
            <person name="Rowe L.A."/>
            <person name="Ben-Ami R."/>
            <person name="Loparev V.N."/>
            <person name="Litvintseva A.P."/>
        </authorList>
    </citation>
    <scope>NUCLEOTIDE SEQUENCE [LARGE SCALE GENOMIC DNA]</scope>
    <source>
        <strain evidence="11 12">B11899</strain>
    </source>
</reference>
<dbReference type="GeneID" id="37007482"/>
<dbReference type="SUPFAM" id="SSF57850">
    <property type="entry name" value="RING/U-box"/>
    <property type="match status" value="1"/>
</dbReference>
<feature type="domain" description="RING-type" evidence="9">
    <location>
        <begin position="1362"/>
        <end position="1400"/>
    </location>
</feature>
<dbReference type="Pfam" id="PF00176">
    <property type="entry name" value="SNF2-rel_dom"/>
    <property type="match status" value="1"/>
</dbReference>
<dbReference type="SMART" id="SM00184">
    <property type="entry name" value="RING"/>
    <property type="match status" value="1"/>
</dbReference>
<feature type="region of interest" description="Disordered" evidence="8">
    <location>
        <begin position="496"/>
        <end position="519"/>
    </location>
</feature>
<dbReference type="GO" id="GO:0000209">
    <property type="term" value="P:protein polyubiquitination"/>
    <property type="evidence" value="ECO:0007669"/>
    <property type="project" value="TreeGrafter"/>
</dbReference>
<evidence type="ECO:0000313" key="11">
    <source>
        <dbReference type="EMBL" id="PVH20364.1"/>
    </source>
</evidence>
<keyword evidence="4" id="KW-0378">Hydrolase</keyword>
<evidence type="ECO:0000256" key="8">
    <source>
        <dbReference type="SAM" id="MobiDB-lite"/>
    </source>
</evidence>
<dbReference type="VEuPathDB" id="FungiDB:CXQ85_002151"/>
<dbReference type="PROSITE" id="PS50089">
    <property type="entry name" value="ZF_RING_2"/>
    <property type="match status" value="1"/>
</dbReference>
<dbReference type="InterPro" id="IPR013083">
    <property type="entry name" value="Znf_RING/FYVE/PHD"/>
</dbReference>
<dbReference type="Proteomes" id="UP000244309">
    <property type="component" value="Unassembled WGS sequence"/>
</dbReference>
<evidence type="ECO:0000259" key="9">
    <source>
        <dbReference type="PROSITE" id="PS50089"/>
    </source>
</evidence>
<dbReference type="InterPro" id="IPR001841">
    <property type="entry name" value="Znf_RING"/>
</dbReference>
<proteinExistence type="predicted"/>
<evidence type="ECO:0000256" key="6">
    <source>
        <dbReference type="ARBA" id="ARBA00022840"/>
    </source>
</evidence>
<comment type="caution">
    <text evidence="11">The sequence shown here is derived from an EMBL/GenBank/DDBJ whole genome shotgun (WGS) entry which is preliminary data.</text>
</comment>
<dbReference type="OrthoDB" id="5330228at2759"/>
<keyword evidence="1" id="KW-0479">Metal-binding</keyword>
<keyword evidence="5" id="KW-0862">Zinc</keyword>
<dbReference type="Gene3D" id="3.40.50.300">
    <property type="entry name" value="P-loop containing nucleotide triphosphate hydrolases"/>
    <property type="match status" value="1"/>
</dbReference>
<dbReference type="InterPro" id="IPR014001">
    <property type="entry name" value="Helicase_ATP-bd"/>
</dbReference>
<keyword evidence="6" id="KW-0067">ATP-binding</keyword>
<dbReference type="GO" id="GO:0005634">
    <property type="term" value="C:nucleus"/>
    <property type="evidence" value="ECO:0007669"/>
    <property type="project" value="TreeGrafter"/>
</dbReference>